<organism evidence="1 2">
    <name type="scientific">Acinetobacter gyllenbergii CIP 110306 = MTCC 11365</name>
    <dbReference type="NCBI Taxonomy" id="1217657"/>
    <lineage>
        <taxon>Bacteria</taxon>
        <taxon>Pseudomonadati</taxon>
        <taxon>Pseudomonadota</taxon>
        <taxon>Gammaproteobacteria</taxon>
        <taxon>Moraxellales</taxon>
        <taxon>Moraxellaceae</taxon>
        <taxon>Acinetobacter</taxon>
    </lineage>
</organism>
<comment type="caution">
    <text evidence="1">The sequence shown here is derived from an EMBL/GenBank/DDBJ whole genome shotgun (WGS) entry which is preliminary data.</text>
</comment>
<keyword evidence="2" id="KW-1185">Reference proteome</keyword>
<sequence>MENYTINSPDDFQDYDWEYEAKGCLEIDVTIFEDSYIFNFYDMRRIYSVENANYFGSNCFYDKNLVLLSSVNLNNIKEFLNQIVERNELSYFIKN</sequence>
<name>A0A829HJ33_9GAMM</name>
<dbReference type="GeneID" id="99061814"/>
<dbReference type="Proteomes" id="UP000014523">
    <property type="component" value="Unassembled WGS sequence"/>
</dbReference>
<reference evidence="1 2" key="1">
    <citation type="submission" date="2013-06" db="EMBL/GenBank/DDBJ databases">
        <title>The Genome Sequence of Acinetobacter gyllenbergii CIP 110306.</title>
        <authorList>
            <consortium name="The Broad Institute Genome Sequencing Platform"/>
            <consortium name="The Broad Institute Genome Sequencing Center for Infectious Disease"/>
            <person name="Cerqueira G."/>
            <person name="Feldgarden M."/>
            <person name="Courvalin P."/>
            <person name="Perichon B."/>
            <person name="Grillot-Courvalin C."/>
            <person name="Clermont D."/>
            <person name="Rocha E."/>
            <person name="Yoon E.-J."/>
            <person name="Nemec A."/>
            <person name="Young S.K."/>
            <person name="Zeng Q."/>
            <person name="Gargeya S."/>
            <person name="Fitzgerald M."/>
            <person name="Abouelleil A."/>
            <person name="Alvarado L."/>
            <person name="Berlin A.M."/>
            <person name="Chapman S.B."/>
            <person name="Dewar J."/>
            <person name="Goldberg J."/>
            <person name="Griggs A."/>
            <person name="Gujja S."/>
            <person name="Hansen M."/>
            <person name="Howarth C."/>
            <person name="Imamovic A."/>
            <person name="Larimer J."/>
            <person name="McCowan C."/>
            <person name="Murphy C."/>
            <person name="Pearson M."/>
            <person name="Priest M."/>
            <person name="Roberts A."/>
            <person name="Saif S."/>
            <person name="Shea T."/>
            <person name="Sykes S."/>
            <person name="Wortman J."/>
            <person name="Nusbaum C."/>
            <person name="Birren B."/>
        </authorList>
    </citation>
    <scope>NUCLEOTIDE SEQUENCE [LARGE SCALE GENOMIC DNA]</scope>
    <source>
        <strain evidence="1 2">CIP 110306</strain>
    </source>
</reference>
<proteinExistence type="predicted"/>
<evidence type="ECO:0000313" key="2">
    <source>
        <dbReference type="Proteomes" id="UP000014523"/>
    </source>
</evidence>
<accession>A0A829HJ33</accession>
<dbReference type="RefSeq" id="WP_016660247.1">
    <property type="nucleotide sequence ID" value="NZ_ASQH01000001.1"/>
</dbReference>
<evidence type="ECO:0000313" key="1">
    <source>
        <dbReference type="EMBL" id="EPF88069.1"/>
    </source>
</evidence>
<gene>
    <name evidence="1" type="ORF">F957_01356</name>
</gene>
<dbReference type="EMBL" id="ATGG01000011">
    <property type="protein sequence ID" value="EPF88069.1"/>
    <property type="molecule type" value="Genomic_DNA"/>
</dbReference>
<dbReference type="AlphaFoldDB" id="A0A829HJ33"/>
<protein>
    <submittedName>
        <fullName evidence="1">Uncharacterized protein</fullName>
    </submittedName>
</protein>